<dbReference type="RefSeq" id="XP_019008901.1">
    <property type="nucleotide sequence ID" value="XM_019158288.1"/>
</dbReference>
<keyword evidence="5" id="KW-1185">Reference proteome</keyword>
<keyword evidence="1" id="KW-0175">Coiled coil</keyword>
<reference evidence="3" key="3">
    <citation type="submission" date="2016-07" db="EMBL/GenBank/DDBJ databases">
        <title>Evolution of pathogenesis and genome organization in the Tremellales.</title>
        <authorList>
            <person name="Cuomo C."/>
            <person name="Litvintseva A."/>
            <person name="Heitman J."/>
            <person name="Chen Y."/>
            <person name="Sun S."/>
            <person name="Springer D."/>
            <person name="Dromer F."/>
            <person name="Young S."/>
            <person name="Zeng Q."/>
            <person name="Chapman S."/>
            <person name="Gujja S."/>
            <person name="Saif S."/>
            <person name="Birren B."/>
        </authorList>
    </citation>
    <scope>NUCLEOTIDE SEQUENCE</scope>
    <source>
        <strain evidence="3">CBS 10737</strain>
    </source>
</reference>
<dbReference type="GeneID" id="30174957"/>
<dbReference type="AlphaFoldDB" id="A0A1B9HWN4"/>
<dbReference type="KEGG" id="kpin:30174957"/>
<protein>
    <submittedName>
        <fullName evidence="3">Uncharacterized protein</fullName>
    </submittedName>
</protein>
<organism evidence="3">
    <name type="scientific">Kwoniella pini CBS 10737</name>
    <dbReference type="NCBI Taxonomy" id="1296096"/>
    <lineage>
        <taxon>Eukaryota</taxon>
        <taxon>Fungi</taxon>
        <taxon>Dikarya</taxon>
        <taxon>Basidiomycota</taxon>
        <taxon>Agaricomycotina</taxon>
        <taxon>Tremellomycetes</taxon>
        <taxon>Tremellales</taxon>
        <taxon>Cryptococcaceae</taxon>
        <taxon>Kwoniella</taxon>
    </lineage>
</organism>
<proteinExistence type="predicted"/>
<name>A0A1B9HWN4_9TREE</name>
<feature type="region of interest" description="Disordered" evidence="2">
    <location>
        <begin position="1"/>
        <end position="66"/>
    </location>
</feature>
<accession>A0A1B9HWN4</accession>
<reference evidence="3" key="1">
    <citation type="submission" date="2013-07" db="EMBL/GenBank/DDBJ databases">
        <title>The Genome Sequence of Cryptococcus pinus CBS10737.</title>
        <authorList>
            <consortium name="The Broad Institute Genome Sequencing Platform"/>
            <person name="Cuomo C."/>
            <person name="Litvintseva A."/>
            <person name="Chen Y."/>
            <person name="Heitman J."/>
            <person name="Sun S."/>
            <person name="Springer D."/>
            <person name="Dromer F."/>
            <person name="Young S.K."/>
            <person name="Zeng Q."/>
            <person name="Gargeya S."/>
            <person name="Fitzgerald M."/>
            <person name="Abouelleil A."/>
            <person name="Alvarado L."/>
            <person name="Berlin A.M."/>
            <person name="Chapman S.B."/>
            <person name="Dewar J."/>
            <person name="Goldberg J."/>
            <person name="Griggs A."/>
            <person name="Gujja S."/>
            <person name="Hansen M."/>
            <person name="Howarth C."/>
            <person name="Imamovic A."/>
            <person name="Larimer J."/>
            <person name="McCowan C."/>
            <person name="Murphy C."/>
            <person name="Pearson M."/>
            <person name="Priest M."/>
            <person name="Roberts A."/>
            <person name="Saif S."/>
            <person name="Shea T."/>
            <person name="Sykes S."/>
            <person name="Wortman J."/>
            <person name="Nusbaum C."/>
            <person name="Birren B."/>
        </authorList>
    </citation>
    <scope>NUCLEOTIDE SEQUENCE [LARGE SCALE GENOMIC DNA]</scope>
    <source>
        <strain evidence="3">CBS 10737</strain>
    </source>
</reference>
<feature type="compositionally biased region" description="Low complexity" evidence="2">
    <location>
        <begin position="1"/>
        <end position="16"/>
    </location>
</feature>
<dbReference type="EMBL" id="CP144520">
    <property type="protein sequence ID" value="WWC67533.1"/>
    <property type="molecule type" value="Genomic_DNA"/>
</dbReference>
<dbReference type="EMBL" id="KV700116">
    <property type="protein sequence ID" value="OCF47682.1"/>
    <property type="molecule type" value="Genomic_DNA"/>
</dbReference>
<feature type="compositionally biased region" description="Polar residues" evidence="2">
    <location>
        <begin position="42"/>
        <end position="66"/>
    </location>
</feature>
<reference evidence="4" key="2">
    <citation type="submission" date="2013-07" db="EMBL/GenBank/DDBJ databases">
        <authorList>
            <consortium name="The Broad Institute Genome Sequencing Platform"/>
            <person name="Cuomo C."/>
            <person name="Litvintseva A."/>
            <person name="Chen Y."/>
            <person name="Heitman J."/>
            <person name="Sun S."/>
            <person name="Springer D."/>
            <person name="Dromer F."/>
            <person name="Young S.K."/>
            <person name="Zeng Q."/>
            <person name="Gargeya S."/>
            <person name="Fitzgerald M."/>
            <person name="Abouelleil A."/>
            <person name="Alvarado L."/>
            <person name="Berlin A.M."/>
            <person name="Chapman S.B."/>
            <person name="Dewar J."/>
            <person name="Goldberg J."/>
            <person name="Griggs A."/>
            <person name="Gujja S."/>
            <person name="Hansen M."/>
            <person name="Howarth C."/>
            <person name="Imamovic A."/>
            <person name="Larimer J."/>
            <person name="McCowan C."/>
            <person name="Murphy C."/>
            <person name="Pearson M."/>
            <person name="Priest M."/>
            <person name="Roberts A."/>
            <person name="Saif S."/>
            <person name="Shea T."/>
            <person name="Sykes S."/>
            <person name="Wortman J."/>
            <person name="Nusbaum C."/>
            <person name="Birren B."/>
        </authorList>
    </citation>
    <scope>NUCLEOTIDE SEQUENCE</scope>
    <source>
        <strain evidence="4">CBS 10737</strain>
    </source>
</reference>
<sequence>MSSNSTSSSESRLLSSVEILKRKRLNGGTGRDLEDERHSKSRSPTFSPESKTKNRNNLDNMSESALSNEHRVVNSELKVVKEEVNDSKQEEITRKQDYRIARSKLKRKEYESEMLEERLNRIKAEKANIQLEKRVENLENQMKVKENRITKVTQDHANLLKEKTTFEEQNAKRIATLENDHKKKLDLIKVDHATQIAQKDKIIQDRDKTINNLQKTKSSFENANHSYKEALVACESTIRVALKIKSP</sequence>
<dbReference type="Proteomes" id="UP000094020">
    <property type="component" value="Chromosome 2"/>
</dbReference>
<evidence type="ECO:0000313" key="3">
    <source>
        <dbReference type="EMBL" id="OCF47682.1"/>
    </source>
</evidence>
<evidence type="ECO:0000256" key="1">
    <source>
        <dbReference type="SAM" id="Coils"/>
    </source>
</evidence>
<dbReference type="SUPFAM" id="SSF90257">
    <property type="entry name" value="Myosin rod fragments"/>
    <property type="match status" value="1"/>
</dbReference>
<evidence type="ECO:0000313" key="4">
    <source>
        <dbReference type="EMBL" id="WWC67533.1"/>
    </source>
</evidence>
<evidence type="ECO:0000313" key="5">
    <source>
        <dbReference type="Proteomes" id="UP000094020"/>
    </source>
</evidence>
<evidence type="ECO:0000256" key="2">
    <source>
        <dbReference type="SAM" id="MobiDB-lite"/>
    </source>
</evidence>
<feature type="coiled-coil region" evidence="1">
    <location>
        <begin position="98"/>
        <end position="162"/>
    </location>
</feature>
<gene>
    <name evidence="3" type="ORF">I206_06588</name>
    <name evidence="4" type="ORF">I206_101441</name>
</gene>
<reference evidence="4" key="4">
    <citation type="submission" date="2024-02" db="EMBL/GenBank/DDBJ databases">
        <title>Comparative genomics of Cryptococcus and Kwoniella reveals pathogenesis evolution and contrasting modes of karyotype evolution via chromosome fusion or intercentromeric recombination.</title>
        <authorList>
            <person name="Coelho M.A."/>
            <person name="David-Palma M."/>
            <person name="Shea T."/>
            <person name="Bowers K."/>
            <person name="McGinley-Smith S."/>
            <person name="Mohammad A.W."/>
            <person name="Gnirke A."/>
            <person name="Yurkov A.M."/>
            <person name="Nowrousian M."/>
            <person name="Sun S."/>
            <person name="Cuomo C.A."/>
            <person name="Heitman J."/>
        </authorList>
    </citation>
    <scope>NUCLEOTIDE SEQUENCE</scope>
    <source>
        <strain evidence="4">CBS 10737</strain>
    </source>
</reference>